<gene>
    <name evidence="2" type="ORF">KSP39_PZI008540</name>
</gene>
<dbReference type="InterPro" id="IPR000477">
    <property type="entry name" value="RT_dom"/>
</dbReference>
<dbReference type="PANTHER" id="PTHR24559">
    <property type="entry name" value="TRANSPOSON TY3-I GAG-POL POLYPROTEIN"/>
    <property type="match status" value="1"/>
</dbReference>
<dbReference type="Gene3D" id="3.30.70.270">
    <property type="match status" value="1"/>
</dbReference>
<dbReference type="PANTHER" id="PTHR24559:SF444">
    <property type="entry name" value="REVERSE TRANSCRIPTASE DOMAIN-CONTAINING PROTEIN"/>
    <property type="match status" value="1"/>
</dbReference>
<evidence type="ECO:0000259" key="1">
    <source>
        <dbReference type="Pfam" id="PF00078"/>
    </source>
</evidence>
<sequence length="263" mass="30802">MREVVKKEIIKWLDAGIIYPISDSRWVSPIQCVPKKGGITVVRNESNELIPTRTVTGWRICMDYRKLNKATRKNHFPLPFLDQVLDRLAGNEYFCFLDGYSGYNQIMVAPEDQEKTTFTCPFGTFAFRKMPFGLCNAPATFQRCMIAIFTELIDNELEELRFNAYENTKLYKDRVKKWHDLRLQKREFRSGQLVLLYNSRLRLFPGKLKSRWSGPFRVVEVFPHGVVTICNEKDGSTFKVNGQRLKIYYESGDQRDAMVIKFH</sequence>
<name>A0AAP0BNK1_9ASPA</name>
<evidence type="ECO:0000313" key="3">
    <source>
        <dbReference type="Proteomes" id="UP001418222"/>
    </source>
</evidence>
<reference evidence="2 3" key="1">
    <citation type="journal article" date="2022" name="Nat. Plants">
        <title>Genomes of leafy and leafless Platanthera orchids illuminate the evolution of mycoheterotrophy.</title>
        <authorList>
            <person name="Li M.H."/>
            <person name="Liu K.W."/>
            <person name="Li Z."/>
            <person name="Lu H.C."/>
            <person name="Ye Q.L."/>
            <person name="Zhang D."/>
            <person name="Wang J.Y."/>
            <person name="Li Y.F."/>
            <person name="Zhong Z.M."/>
            <person name="Liu X."/>
            <person name="Yu X."/>
            <person name="Liu D.K."/>
            <person name="Tu X.D."/>
            <person name="Liu B."/>
            <person name="Hao Y."/>
            <person name="Liao X.Y."/>
            <person name="Jiang Y.T."/>
            <person name="Sun W.H."/>
            <person name="Chen J."/>
            <person name="Chen Y.Q."/>
            <person name="Ai Y."/>
            <person name="Zhai J.W."/>
            <person name="Wu S.S."/>
            <person name="Zhou Z."/>
            <person name="Hsiao Y.Y."/>
            <person name="Wu W.L."/>
            <person name="Chen Y.Y."/>
            <person name="Lin Y.F."/>
            <person name="Hsu J.L."/>
            <person name="Li C.Y."/>
            <person name="Wang Z.W."/>
            <person name="Zhao X."/>
            <person name="Zhong W.Y."/>
            <person name="Ma X.K."/>
            <person name="Ma L."/>
            <person name="Huang J."/>
            <person name="Chen G.Z."/>
            <person name="Huang M.Z."/>
            <person name="Huang L."/>
            <person name="Peng D.H."/>
            <person name="Luo Y.B."/>
            <person name="Zou S.Q."/>
            <person name="Chen S.P."/>
            <person name="Lan S."/>
            <person name="Tsai W.C."/>
            <person name="Van de Peer Y."/>
            <person name="Liu Z.J."/>
        </authorList>
    </citation>
    <scope>NUCLEOTIDE SEQUENCE [LARGE SCALE GENOMIC DNA]</scope>
    <source>
        <strain evidence="2">Lor287</strain>
    </source>
</reference>
<evidence type="ECO:0000313" key="2">
    <source>
        <dbReference type="EMBL" id="KAK8945147.1"/>
    </source>
</evidence>
<feature type="domain" description="Reverse transcriptase" evidence="1">
    <location>
        <begin position="55"/>
        <end position="155"/>
    </location>
</feature>
<dbReference type="EMBL" id="JBBWWQ010000006">
    <property type="protein sequence ID" value="KAK8945147.1"/>
    <property type="molecule type" value="Genomic_DNA"/>
</dbReference>
<proteinExistence type="predicted"/>
<organism evidence="2 3">
    <name type="scientific">Platanthera zijinensis</name>
    <dbReference type="NCBI Taxonomy" id="2320716"/>
    <lineage>
        <taxon>Eukaryota</taxon>
        <taxon>Viridiplantae</taxon>
        <taxon>Streptophyta</taxon>
        <taxon>Embryophyta</taxon>
        <taxon>Tracheophyta</taxon>
        <taxon>Spermatophyta</taxon>
        <taxon>Magnoliopsida</taxon>
        <taxon>Liliopsida</taxon>
        <taxon>Asparagales</taxon>
        <taxon>Orchidaceae</taxon>
        <taxon>Orchidoideae</taxon>
        <taxon>Orchideae</taxon>
        <taxon>Orchidinae</taxon>
        <taxon>Platanthera</taxon>
    </lineage>
</organism>
<protein>
    <recommendedName>
        <fullName evidence="1">Reverse transcriptase domain-containing protein</fullName>
    </recommendedName>
</protein>
<dbReference type="InterPro" id="IPR043128">
    <property type="entry name" value="Rev_trsase/Diguanyl_cyclase"/>
</dbReference>
<dbReference type="CDD" id="cd01647">
    <property type="entry name" value="RT_LTR"/>
    <property type="match status" value="1"/>
</dbReference>
<dbReference type="Pfam" id="PF00078">
    <property type="entry name" value="RVT_1"/>
    <property type="match status" value="1"/>
</dbReference>
<dbReference type="AlphaFoldDB" id="A0AAP0BNK1"/>
<keyword evidence="3" id="KW-1185">Reference proteome</keyword>
<dbReference type="InterPro" id="IPR043502">
    <property type="entry name" value="DNA/RNA_pol_sf"/>
</dbReference>
<dbReference type="Gene3D" id="3.10.10.10">
    <property type="entry name" value="HIV Type 1 Reverse Transcriptase, subunit A, domain 1"/>
    <property type="match status" value="1"/>
</dbReference>
<dbReference type="SUPFAM" id="SSF56672">
    <property type="entry name" value="DNA/RNA polymerases"/>
    <property type="match status" value="1"/>
</dbReference>
<accession>A0AAP0BNK1</accession>
<comment type="caution">
    <text evidence="2">The sequence shown here is derived from an EMBL/GenBank/DDBJ whole genome shotgun (WGS) entry which is preliminary data.</text>
</comment>
<dbReference type="Proteomes" id="UP001418222">
    <property type="component" value="Unassembled WGS sequence"/>
</dbReference>
<dbReference type="InterPro" id="IPR053134">
    <property type="entry name" value="RNA-dir_DNA_polymerase"/>
</dbReference>